<dbReference type="Pfam" id="PF02609">
    <property type="entry name" value="Exonuc_VII_S"/>
    <property type="match status" value="1"/>
</dbReference>
<keyword evidence="3 6" id="KW-0540">Nuclease</keyword>
<evidence type="ECO:0000313" key="8">
    <source>
        <dbReference type="Proteomes" id="UP000243900"/>
    </source>
</evidence>
<dbReference type="InterPro" id="IPR037004">
    <property type="entry name" value="Exonuc_VII_ssu_sf"/>
</dbReference>
<dbReference type="EMBL" id="PTQZ01000019">
    <property type="protein sequence ID" value="PQA50138.1"/>
    <property type="molecule type" value="Genomic_DNA"/>
</dbReference>
<dbReference type="Gene3D" id="1.10.287.1040">
    <property type="entry name" value="Exonuclease VII, small subunit"/>
    <property type="match status" value="1"/>
</dbReference>
<dbReference type="AlphaFoldDB" id="A0A2P6AUI8"/>
<dbReference type="GO" id="GO:0008855">
    <property type="term" value="F:exodeoxyribonuclease VII activity"/>
    <property type="evidence" value="ECO:0007669"/>
    <property type="project" value="UniProtKB-UniRule"/>
</dbReference>
<dbReference type="SUPFAM" id="SSF116842">
    <property type="entry name" value="XseB-like"/>
    <property type="match status" value="1"/>
</dbReference>
<name>A0A2P6AUI8_9GAMM</name>
<keyword evidence="2 6" id="KW-0963">Cytoplasm</keyword>
<gene>
    <name evidence="6" type="primary">xseB</name>
    <name evidence="7" type="ORF">C5O18_01900</name>
</gene>
<evidence type="ECO:0000256" key="1">
    <source>
        <dbReference type="ARBA" id="ARBA00009998"/>
    </source>
</evidence>
<dbReference type="GO" id="GO:0006308">
    <property type="term" value="P:DNA catabolic process"/>
    <property type="evidence" value="ECO:0007669"/>
    <property type="project" value="UniProtKB-UniRule"/>
</dbReference>
<dbReference type="GO" id="GO:0009318">
    <property type="term" value="C:exodeoxyribonuclease VII complex"/>
    <property type="evidence" value="ECO:0007669"/>
    <property type="project" value="UniProtKB-UniRule"/>
</dbReference>
<protein>
    <recommendedName>
        <fullName evidence="6">Exodeoxyribonuclease 7 small subunit</fullName>
        <ecNumber evidence="6">3.1.11.6</ecNumber>
    </recommendedName>
    <alternativeName>
        <fullName evidence="6">Exodeoxyribonuclease VII small subunit</fullName>
        <shortName evidence="6">Exonuclease VII small subunit</shortName>
    </alternativeName>
</protein>
<dbReference type="HAMAP" id="MF_00337">
    <property type="entry name" value="Exonuc_7_S"/>
    <property type="match status" value="1"/>
</dbReference>
<organism evidence="7 8">
    <name type="scientific">Amnimonas aquatica</name>
    <dbReference type="NCBI Taxonomy" id="2094561"/>
    <lineage>
        <taxon>Bacteria</taxon>
        <taxon>Pseudomonadati</taxon>
        <taxon>Pseudomonadota</taxon>
        <taxon>Gammaproteobacteria</taxon>
        <taxon>Moraxellales</taxon>
        <taxon>Moraxellaceae</taxon>
        <taxon>Amnimonas</taxon>
    </lineage>
</organism>
<dbReference type="PIRSF" id="PIRSF006488">
    <property type="entry name" value="Exonuc_VII_S"/>
    <property type="match status" value="1"/>
</dbReference>
<proteinExistence type="inferred from homology"/>
<reference evidence="8" key="1">
    <citation type="submission" date="2018-02" db="EMBL/GenBank/DDBJ databases">
        <title>Genome sequencing of Solimonas sp. HR-BB.</title>
        <authorList>
            <person name="Lee Y."/>
            <person name="Jeon C.O."/>
        </authorList>
    </citation>
    <scope>NUCLEOTIDE SEQUENCE [LARGE SCALE GENOMIC DNA]</scope>
    <source>
        <strain evidence="8">HR-E</strain>
    </source>
</reference>
<evidence type="ECO:0000313" key="7">
    <source>
        <dbReference type="EMBL" id="PQA50138.1"/>
    </source>
</evidence>
<accession>A0A2P6AUI8</accession>
<dbReference type="RefSeq" id="WP_105191180.1">
    <property type="nucleotide sequence ID" value="NZ_PTQZ01000019.1"/>
</dbReference>
<dbReference type="NCBIfam" id="TIGR01280">
    <property type="entry name" value="xseB"/>
    <property type="match status" value="1"/>
</dbReference>
<comment type="catalytic activity">
    <reaction evidence="6">
        <text>Exonucleolytic cleavage in either 5'- to 3'- or 3'- to 5'-direction to yield nucleoside 5'-phosphates.</text>
        <dbReference type="EC" id="3.1.11.6"/>
    </reaction>
</comment>
<evidence type="ECO:0000256" key="6">
    <source>
        <dbReference type="HAMAP-Rule" id="MF_00337"/>
    </source>
</evidence>
<dbReference type="Proteomes" id="UP000243900">
    <property type="component" value="Unassembled WGS sequence"/>
</dbReference>
<keyword evidence="4 6" id="KW-0378">Hydrolase</keyword>
<dbReference type="OrthoDB" id="9801128at2"/>
<dbReference type="PANTHER" id="PTHR34137">
    <property type="entry name" value="EXODEOXYRIBONUCLEASE 7 SMALL SUBUNIT"/>
    <property type="match status" value="1"/>
</dbReference>
<dbReference type="EC" id="3.1.11.6" evidence="6"/>
<evidence type="ECO:0000256" key="3">
    <source>
        <dbReference type="ARBA" id="ARBA00022722"/>
    </source>
</evidence>
<comment type="caution">
    <text evidence="7">The sequence shown here is derived from an EMBL/GenBank/DDBJ whole genome shotgun (WGS) entry which is preliminary data.</text>
</comment>
<dbReference type="NCBIfam" id="NF002140">
    <property type="entry name" value="PRK00977.1-4"/>
    <property type="match status" value="1"/>
</dbReference>
<evidence type="ECO:0000256" key="4">
    <source>
        <dbReference type="ARBA" id="ARBA00022801"/>
    </source>
</evidence>
<comment type="subunit">
    <text evidence="6">Heterooligomer composed of large and small subunits.</text>
</comment>
<comment type="function">
    <text evidence="6">Bidirectionally degrades single-stranded DNA into large acid-insoluble oligonucleotides, which are then degraded further into small acid-soluble oligonucleotides.</text>
</comment>
<keyword evidence="8" id="KW-1185">Reference proteome</keyword>
<comment type="similarity">
    <text evidence="1 6">Belongs to the XseB family.</text>
</comment>
<keyword evidence="5 6" id="KW-0269">Exonuclease</keyword>
<dbReference type="GO" id="GO:0005829">
    <property type="term" value="C:cytosol"/>
    <property type="evidence" value="ECO:0007669"/>
    <property type="project" value="TreeGrafter"/>
</dbReference>
<evidence type="ECO:0000256" key="5">
    <source>
        <dbReference type="ARBA" id="ARBA00022839"/>
    </source>
</evidence>
<comment type="subcellular location">
    <subcellularLocation>
        <location evidence="6">Cytoplasm</location>
    </subcellularLocation>
</comment>
<sequence length="86" mass="9341">MTSSSSDTPAQAPDFEQALAALEQQVHRLESGDLPLEEALKAFETGVQLTRQCQQALDSAEQKVRLLLARADGSVDSQPFTPREDA</sequence>
<dbReference type="PANTHER" id="PTHR34137:SF1">
    <property type="entry name" value="EXODEOXYRIBONUCLEASE 7 SMALL SUBUNIT"/>
    <property type="match status" value="1"/>
</dbReference>
<dbReference type="InterPro" id="IPR003761">
    <property type="entry name" value="Exonuc_VII_S"/>
</dbReference>
<evidence type="ECO:0000256" key="2">
    <source>
        <dbReference type="ARBA" id="ARBA00022490"/>
    </source>
</evidence>